<dbReference type="Gramene" id="KZM97928">
    <property type="protein sequence ID" value="KZM97928"/>
    <property type="gene ID" value="DCAR_014710"/>
</dbReference>
<dbReference type="AlphaFoldDB" id="A0A165X8F4"/>
<gene>
    <name evidence="1" type="ORF">DCAR_014710</name>
</gene>
<evidence type="ECO:0000313" key="1">
    <source>
        <dbReference type="EMBL" id="KZM97928.1"/>
    </source>
</evidence>
<comment type="caution">
    <text evidence="1">The sequence shown here is derived from an EMBL/GenBank/DDBJ whole genome shotgun (WGS) entry which is preliminary data.</text>
</comment>
<proteinExistence type="predicted"/>
<protein>
    <submittedName>
        <fullName evidence="1">Uncharacterized protein</fullName>
    </submittedName>
</protein>
<sequence length="95" mass="11212">MHGKDNCFTAAYVYFKRFDTEIGKEETEKADFDYLEKKVPEWGEPKFPSAKQARTLQVQLRELCSVFTCWYIKYTLNGLLFKSSILNIRLDLVDM</sequence>
<dbReference type="EMBL" id="LNRQ01000004">
    <property type="protein sequence ID" value="KZM97928.1"/>
    <property type="molecule type" value="Genomic_DNA"/>
</dbReference>
<accession>A0A165X8F4</accession>
<organism evidence="1">
    <name type="scientific">Daucus carota subsp. sativus</name>
    <name type="common">Carrot</name>
    <dbReference type="NCBI Taxonomy" id="79200"/>
    <lineage>
        <taxon>Eukaryota</taxon>
        <taxon>Viridiplantae</taxon>
        <taxon>Streptophyta</taxon>
        <taxon>Embryophyta</taxon>
        <taxon>Tracheophyta</taxon>
        <taxon>Spermatophyta</taxon>
        <taxon>Magnoliopsida</taxon>
        <taxon>eudicotyledons</taxon>
        <taxon>Gunneridae</taxon>
        <taxon>Pentapetalae</taxon>
        <taxon>asterids</taxon>
        <taxon>campanulids</taxon>
        <taxon>Apiales</taxon>
        <taxon>Apiaceae</taxon>
        <taxon>Apioideae</taxon>
        <taxon>Scandiceae</taxon>
        <taxon>Daucinae</taxon>
        <taxon>Daucus</taxon>
        <taxon>Daucus sect. Daucus</taxon>
    </lineage>
</organism>
<reference evidence="1" key="1">
    <citation type="journal article" date="2016" name="Nat. Genet.">
        <title>A high-quality carrot genome assembly provides new insights into carotenoid accumulation and asterid genome evolution.</title>
        <authorList>
            <person name="Iorizzo M."/>
            <person name="Ellison S."/>
            <person name="Senalik D."/>
            <person name="Zeng P."/>
            <person name="Satapoomin P."/>
            <person name="Huang J."/>
            <person name="Bowman M."/>
            <person name="Iovene M."/>
            <person name="Sanseverino W."/>
            <person name="Cavagnaro P."/>
            <person name="Yildiz M."/>
            <person name="Macko-Podgorni A."/>
            <person name="Moranska E."/>
            <person name="Grzebelus E."/>
            <person name="Grzebelus D."/>
            <person name="Ashrafi H."/>
            <person name="Zheng Z."/>
            <person name="Cheng S."/>
            <person name="Spooner D."/>
            <person name="Van Deynze A."/>
            <person name="Simon P."/>
        </authorList>
    </citation>
    <scope>NUCLEOTIDE SEQUENCE [LARGE SCALE GENOMIC DNA]</scope>
    <source>
        <tissue evidence="1">Leaf</tissue>
    </source>
</reference>
<name>A0A165X8F4_DAUCS</name>